<evidence type="ECO:0000256" key="3">
    <source>
        <dbReference type="ARBA" id="ARBA00018111"/>
    </source>
</evidence>
<feature type="domain" description="RecX first three-helical" evidence="9">
    <location>
        <begin position="30"/>
        <end position="68"/>
    </location>
</feature>
<comment type="function">
    <text evidence="5">Modulates RecA activity.</text>
</comment>
<dbReference type="Proteomes" id="UP001596266">
    <property type="component" value="Unassembled WGS sequence"/>
</dbReference>
<dbReference type="InterPro" id="IPR003783">
    <property type="entry name" value="Regulatory_RecX"/>
</dbReference>
<dbReference type="InterPro" id="IPR053926">
    <property type="entry name" value="RecX_HTH_1st"/>
</dbReference>
<evidence type="ECO:0000259" key="9">
    <source>
        <dbReference type="Pfam" id="PF21982"/>
    </source>
</evidence>
<dbReference type="PANTHER" id="PTHR33602:SF1">
    <property type="entry name" value="REGULATORY PROTEIN RECX FAMILY PROTEIN"/>
    <property type="match status" value="1"/>
</dbReference>
<dbReference type="EMBL" id="JBHSUA010000008">
    <property type="protein sequence ID" value="MFC6395965.1"/>
    <property type="molecule type" value="Genomic_DNA"/>
</dbReference>
<proteinExistence type="inferred from homology"/>
<feature type="domain" description="RecX second three-helical" evidence="7">
    <location>
        <begin position="76"/>
        <end position="116"/>
    </location>
</feature>
<dbReference type="Pfam" id="PF21982">
    <property type="entry name" value="RecX_HTH1"/>
    <property type="match status" value="1"/>
</dbReference>
<evidence type="ECO:0000256" key="2">
    <source>
        <dbReference type="ARBA" id="ARBA00009695"/>
    </source>
</evidence>
<evidence type="ECO:0000256" key="1">
    <source>
        <dbReference type="ARBA" id="ARBA00004496"/>
    </source>
</evidence>
<feature type="domain" description="RecX third three-helical" evidence="8">
    <location>
        <begin position="123"/>
        <end position="170"/>
    </location>
</feature>
<protein>
    <recommendedName>
        <fullName evidence="3 5">Regulatory protein RecX</fullName>
    </recommendedName>
</protein>
<gene>
    <name evidence="5" type="primary">recX</name>
    <name evidence="10" type="ORF">ACFP57_03000</name>
</gene>
<dbReference type="InterPro" id="IPR036388">
    <property type="entry name" value="WH-like_DNA-bd_sf"/>
</dbReference>
<feature type="compositionally biased region" description="Basic residues" evidence="6">
    <location>
        <begin position="1"/>
        <end position="11"/>
    </location>
</feature>
<evidence type="ECO:0000256" key="4">
    <source>
        <dbReference type="ARBA" id="ARBA00022490"/>
    </source>
</evidence>
<dbReference type="RefSeq" id="WP_343885963.1">
    <property type="nucleotide sequence ID" value="NZ_BAAAKI010000012.1"/>
</dbReference>
<evidence type="ECO:0000259" key="7">
    <source>
        <dbReference type="Pfam" id="PF02631"/>
    </source>
</evidence>
<evidence type="ECO:0000313" key="11">
    <source>
        <dbReference type="Proteomes" id="UP001596266"/>
    </source>
</evidence>
<comment type="similarity">
    <text evidence="2 5">Belongs to the RecX family.</text>
</comment>
<evidence type="ECO:0000256" key="6">
    <source>
        <dbReference type="SAM" id="MobiDB-lite"/>
    </source>
</evidence>
<dbReference type="Pfam" id="PF02631">
    <property type="entry name" value="RecX_HTH2"/>
    <property type="match status" value="1"/>
</dbReference>
<comment type="caution">
    <text evidence="10">The sequence shown here is derived from an EMBL/GenBank/DDBJ whole genome shotgun (WGS) entry which is preliminary data.</text>
</comment>
<dbReference type="InterPro" id="IPR053924">
    <property type="entry name" value="RecX_HTH_2nd"/>
</dbReference>
<organism evidence="10 11">
    <name type="scientific">Luteococcus sanguinis</name>
    <dbReference type="NCBI Taxonomy" id="174038"/>
    <lineage>
        <taxon>Bacteria</taxon>
        <taxon>Bacillati</taxon>
        <taxon>Actinomycetota</taxon>
        <taxon>Actinomycetes</taxon>
        <taxon>Propionibacteriales</taxon>
        <taxon>Propionibacteriaceae</taxon>
        <taxon>Luteococcus</taxon>
    </lineage>
</organism>
<reference evidence="11" key="1">
    <citation type="journal article" date="2019" name="Int. J. Syst. Evol. Microbiol.">
        <title>The Global Catalogue of Microorganisms (GCM) 10K type strain sequencing project: providing services to taxonomists for standard genome sequencing and annotation.</title>
        <authorList>
            <consortium name="The Broad Institute Genomics Platform"/>
            <consortium name="The Broad Institute Genome Sequencing Center for Infectious Disease"/>
            <person name="Wu L."/>
            <person name="Ma J."/>
        </authorList>
    </citation>
    <scope>NUCLEOTIDE SEQUENCE [LARGE SCALE GENOMIC DNA]</scope>
    <source>
        <strain evidence="11">CGMCC 1.15277</strain>
    </source>
</reference>
<dbReference type="Gene3D" id="1.10.10.10">
    <property type="entry name" value="Winged helix-like DNA-binding domain superfamily/Winged helix DNA-binding domain"/>
    <property type="match status" value="3"/>
</dbReference>
<evidence type="ECO:0000259" key="8">
    <source>
        <dbReference type="Pfam" id="PF21981"/>
    </source>
</evidence>
<comment type="subcellular location">
    <subcellularLocation>
        <location evidence="1 5">Cytoplasm</location>
    </subcellularLocation>
</comment>
<feature type="region of interest" description="Disordered" evidence="6">
    <location>
        <begin position="1"/>
        <end position="27"/>
    </location>
</feature>
<keyword evidence="11" id="KW-1185">Reference proteome</keyword>
<dbReference type="PANTHER" id="PTHR33602">
    <property type="entry name" value="REGULATORY PROTEIN RECX FAMILY PROTEIN"/>
    <property type="match status" value="1"/>
</dbReference>
<evidence type="ECO:0000313" key="10">
    <source>
        <dbReference type="EMBL" id="MFC6395965.1"/>
    </source>
</evidence>
<name>A0ABW1X0B0_9ACTN</name>
<accession>A0ABW1X0B0</accession>
<dbReference type="HAMAP" id="MF_01114">
    <property type="entry name" value="RecX"/>
    <property type="match status" value="1"/>
</dbReference>
<keyword evidence="4 5" id="KW-0963">Cytoplasm</keyword>
<evidence type="ECO:0000256" key="5">
    <source>
        <dbReference type="HAMAP-Rule" id="MF_01114"/>
    </source>
</evidence>
<sequence>MSFDRRSRRRRAAENSAPDEMPDADPMEVAREIALRRLSLRPHSRAELVAQLASRDVPDEVIEELLERYEEVGLVDDAQFAAQWATTRQSNKLLSRTAVRRELQAKGVDRDTIEEATAGIDHDAELAAARTLAERKWRQVQSLPRDTAYRRLAGMLARKGYGSEVVSRVVREAMAMTVDQEGREID</sequence>
<dbReference type="InterPro" id="IPR053925">
    <property type="entry name" value="RecX_HTH_3rd"/>
</dbReference>
<dbReference type="Pfam" id="PF21981">
    <property type="entry name" value="RecX_HTH3"/>
    <property type="match status" value="1"/>
</dbReference>